<organism evidence="1 2">
    <name type="scientific">Reyranella soli</name>
    <dbReference type="NCBI Taxonomy" id="1230389"/>
    <lineage>
        <taxon>Bacteria</taxon>
        <taxon>Pseudomonadati</taxon>
        <taxon>Pseudomonadota</taxon>
        <taxon>Alphaproteobacteria</taxon>
        <taxon>Hyphomicrobiales</taxon>
        <taxon>Reyranellaceae</taxon>
        <taxon>Reyranella</taxon>
    </lineage>
</organism>
<dbReference type="Proteomes" id="UP000321058">
    <property type="component" value="Unassembled WGS sequence"/>
</dbReference>
<accession>A0A512NI94</accession>
<dbReference type="OrthoDB" id="7374752at2"/>
<dbReference type="SUPFAM" id="SSF51004">
    <property type="entry name" value="C-terminal (heme d1) domain of cytochrome cd1-nitrite reductase"/>
    <property type="match status" value="1"/>
</dbReference>
<sequence>MPLQLTGHVELPAHKGNGGFDHAAVHAATGHVYVAHTANDAIDVFDPATCKHLYSIPGLTAVAGALVSDESQLVFTSNRGENTIGVFAPGTGPEVTKIAVGERPNGLAYDARRRLVLAANVGDPSVPHSYTLSMVDLDARALRSAIEVPGRTRWTVFDADAQAFYVNIMEPSQIVVVDAGQPDRVARILPIPAGGAHGLDFDPATRRLFCACDAGVLVTLDAGTGKVLNQGKLSGVPDVVWFNPKRRHLYVAVGDPGVVDVFDTTTMKSLGSVATEKGAHTTAFPPTGDILIAFLPQTHRAAIFSVL</sequence>
<gene>
    <name evidence="1" type="ORF">RSO01_58370</name>
</gene>
<dbReference type="PANTHER" id="PTHR47197:SF3">
    <property type="entry name" value="DIHYDRO-HEME D1 DEHYDROGENASE"/>
    <property type="match status" value="1"/>
</dbReference>
<evidence type="ECO:0008006" key="3">
    <source>
        <dbReference type="Google" id="ProtNLM"/>
    </source>
</evidence>
<dbReference type="PANTHER" id="PTHR47197">
    <property type="entry name" value="PROTEIN NIRF"/>
    <property type="match status" value="1"/>
</dbReference>
<proteinExistence type="predicted"/>
<reference evidence="1 2" key="1">
    <citation type="submission" date="2019-07" db="EMBL/GenBank/DDBJ databases">
        <title>Whole genome shotgun sequence of Reyranella soli NBRC 108950.</title>
        <authorList>
            <person name="Hosoyama A."/>
            <person name="Uohara A."/>
            <person name="Ohji S."/>
            <person name="Ichikawa N."/>
        </authorList>
    </citation>
    <scope>NUCLEOTIDE SEQUENCE [LARGE SCALE GENOMIC DNA]</scope>
    <source>
        <strain evidence="1 2">NBRC 108950</strain>
    </source>
</reference>
<dbReference type="EMBL" id="BKAJ01000107">
    <property type="protein sequence ID" value="GEP58671.1"/>
    <property type="molecule type" value="Genomic_DNA"/>
</dbReference>
<dbReference type="InterPro" id="IPR051200">
    <property type="entry name" value="Host-pathogen_enzymatic-act"/>
</dbReference>
<dbReference type="InterPro" id="IPR011048">
    <property type="entry name" value="Haem_d1_sf"/>
</dbReference>
<dbReference type="InterPro" id="IPR015943">
    <property type="entry name" value="WD40/YVTN_repeat-like_dom_sf"/>
</dbReference>
<protein>
    <recommendedName>
        <fullName evidence="3">YncE family protein</fullName>
    </recommendedName>
</protein>
<evidence type="ECO:0000313" key="2">
    <source>
        <dbReference type="Proteomes" id="UP000321058"/>
    </source>
</evidence>
<name>A0A512NI94_9HYPH</name>
<dbReference type="RefSeq" id="WP_147154066.1">
    <property type="nucleotide sequence ID" value="NZ_BKAJ01000107.1"/>
</dbReference>
<evidence type="ECO:0000313" key="1">
    <source>
        <dbReference type="EMBL" id="GEP58671.1"/>
    </source>
</evidence>
<dbReference type="AlphaFoldDB" id="A0A512NI94"/>
<comment type="caution">
    <text evidence="1">The sequence shown here is derived from an EMBL/GenBank/DDBJ whole genome shotgun (WGS) entry which is preliminary data.</text>
</comment>
<dbReference type="Gene3D" id="2.130.10.10">
    <property type="entry name" value="YVTN repeat-like/Quinoprotein amine dehydrogenase"/>
    <property type="match status" value="2"/>
</dbReference>
<keyword evidence="2" id="KW-1185">Reference proteome</keyword>